<dbReference type="InterPro" id="IPR039776">
    <property type="entry name" value="Pds5"/>
</dbReference>
<organism evidence="5">
    <name type="scientific">Fagus sylvatica</name>
    <name type="common">Beechnut</name>
    <dbReference type="NCBI Taxonomy" id="28930"/>
    <lineage>
        <taxon>Eukaryota</taxon>
        <taxon>Viridiplantae</taxon>
        <taxon>Streptophyta</taxon>
        <taxon>Embryophyta</taxon>
        <taxon>Tracheophyta</taxon>
        <taxon>Spermatophyta</taxon>
        <taxon>Magnoliopsida</taxon>
        <taxon>eudicotyledons</taxon>
        <taxon>Gunneridae</taxon>
        <taxon>Pentapetalae</taxon>
        <taxon>rosids</taxon>
        <taxon>fabids</taxon>
        <taxon>Fagales</taxon>
        <taxon>Fagaceae</taxon>
        <taxon>Fagus</taxon>
    </lineage>
</organism>
<dbReference type="GO" id="GO:0000785">
    <property type="term" value="C:chromatin"/>
    <property type="evidence" value="ECO:0007669"/>
    <property type="project" value="TreeGrafter"/>
</dbReference>
<reference evidence="5" key="1">
    <citation type="submission" date="2018-02" db="EMBL/GenBank/DDBJ databases">
        <authorList>
            <person name="Cohen D.B."/>
            <person name="Kent A.D."/>
        </authorList>
    </citation>
    <scope>NUCLEOTIDE SEQUENCE</scope>
</reference>
<keyword evidence="2" id="KW-0227">DNA damage</keyword>
<protein>
    <submittedName>
        <fullName evidence="5">Uncharacterized protein</fullName>
    </submittedName>
</protein>
<dbReference type="PANTHER" id="PTHR12663:SF69">
    <property type="entry name" value="SISTER CHROMATID COHESION PROTEIN PDS5 HOMOLOG E"/>
    <property type="match status" value="1"/>
</dbReference>
<keyword evidence="3" id="KW-0234">DNA repair</keyword>
<dbReference type="PANTHER" id="PTHR12663">
    <property type="entry name" value="ANDROGEN INDUCED INHIBITOR OF PROLIFERATION AS3 / PDS5-RELATED"/>
    <property type="match status" value="1"/>
</dbReference>
<dbReference type="EMBL" id="OIVN01003057">
    <property type="protein sequence ID" value="SPD08492.1"/>
    <property type="molecule type" value="Genomic_DNA"/>
</dbReference>
<evidence type="ECO:0000256" key="4">
    <source>
        <dbReference type="ARBA" id="ARBA00023242"/>
    </source>
</evidence>
<name>A0A2N9H8Q4_FAGSY</name>
<evidence type="ECO:0000256" key="2">
    <source>
        <dbReference type="ARBA" id="ARBA00022763"/>
    </source>
</evidence>
<evidence type="ECO:0000256" key="1">
    <source>
        <dbReference type="ARBA" id="ARBA00004123"/>
    </source>
</evidence>
<dbReference type="GO" id="GO:0006281">
    <property type="term" value="P:DNA repair"/>
    <property type="evidence" value="ECO:0007669"/>
    <property type="project" value="UniProtKB-KW"/>
</dbReference>
<keyword evidence="4" id="KW-0539">Nucleus</keyword>
<dbReference type="GO" id="GO:0007064">
    <property type="term" value="P:mitotic sister chromatid cohesion"/>
    <property type="evidence" value="ECO:0007669"/>
    <property type="project" value="InterPro"/>
</dbReference>
<evidence type="ECO:0000256" key="3">
    <source>
        <dbReference type="ARBA" id="ARBA00023204"/>
    </source>
</evidence>
<sequence length="341" mass="38308">MHDALLSSINALITNELLRHAEMDVKVSVLSCIIEITRITALDAPYDDAKMKGVFKLTVAIFENFSHMSSQCYTKVVSILDTVAKIKSCLVMLDLECDALVVEMFQTFFKIISSDRPHDVYSARETIMTMVIDDSDDISLDLLGLLLARVRKENEIVSPISWKLGKKVIANCDAKLQPYLQDVMCFIGVASDTICHTKVGQAVDDTFKSVEEFNFLPTIEEEDFTILEEDNVISFSSPIPHIEFIIPDKFNDVMESKAPLFSVLPTVVPDLNVSNFCSFNTIKLMVEFSPTKGAEEQNRLIRARVELLREEMQDVSGMADAIEKLRSRSLSYGTYCSNVVD</sequence>
<dbReference type="GO" id="GO:0005634">
    <property type="term" value="C:nucleus"/>
    <property type="evidence" value="ECO:0007669"/>
    <property type="project" value="UniProtKB-SubCell"/>
</dbReference>
<dbReference type="Pfam" id="PF20168">
    <property type="entry name" value="PDS5"/>
    <property type="match status" value="1"/>
</dbReference>
<gene>
    <name evidence="5" type="ORF">FSB_LOCUS36374</name>
</gene>
<evidence type="ECO:0000313" key="5">
    <source>
        <dbReference type="EMBL" id="SPD08492.1"/>
    </source>
</evidence>
<dbReference type="AlphaFoldDB" id="A0A2N9H8Q4"/>
<accession>A0A2N9H8Q4</accession>
<comment type="subcellular location">
    <subcellularLocation>
        <location evidence="1">Nucleus</location>
    </subcellularLocation>
</comment>
<proteinExistence type="predicted"/>